<dbReference type="Ensembl" id="ENSORLT00015018760.1">
    <property type="protein sequence ID" value="ENSORLP00015011808.1"/>
    <property type="gene ID" value="ENSORLG00015012636.1"/>
</dbReference>
<dbReference type="InterPro" id="IPR038207">
    <property type="entry name" value="DIX_dom_sf"/>
</dbReference>
<evidence type="ECO:0000256" key="3">
    <source>
        <dbReference type="ARBA" id="ARBA00022490"/>
    </source>
</evidence>
<dbReference type="InterPro" id="IPR001158">
    <property type="entry name" value="DIX"/>
</dbReference>
<reference evidence="7" key="3">
    <citation type="submission" date="2025-08" db="UniProtKB">
        <authorList>
            <consortium name="Ensembl"/>
        </authorList>
    </citation>
    <scope>IDENTIFICATION</scope>
    <source>
        <strain evidence="7">HSOK</strain>
    </source>
</reference>
<keyword evidence="3" id="KW-0963">Cytoplasm</keyword>
<dbReference type="GO" id="GO:0005737">
    <property type="term" value="C:cytoplasm"/>
    <property type="evidence" value="ECO:0007669"/>
    <property type="project" value="UniProtKB-SubCell"/>
</dbReference>
<dbReference type="PROSITE" id="PS50841">
    <property type="entry name" value="DIX"/>
    <property type="match status" value="1"/>
</dbReference>
<evidence type="ECO:0000259" key="6">
    <source>
        <dbReference type="PROSITE" id="PS50841"/>
    </source>
</evidence>
<comment type="subcellular location">
    <subcellularLocation>
        <location evidence="1">Cytoplasm</location>
    </subcellularLocation>
</comment>
<reference evidence="7" key="4">
    <citation type="submission" date="2025-09" db="UniProtKB">
        <authorList>
            <consortium name="Ensembl"/>
        </authorList>
    </citation>
    <scope>IDENTIFICATION</scope>
    <source>
        <strain evidence="7">HSOK</strain>
    </source>
</reference>
<dbReference type="Gene3D" id="2.40.240.130">
    <property type="match status" value="1"/>
</dbReference>
<dbReference type="AlphaFoldDB" id="A0A3P9HVY0"/>
<feature type="domain" description="DIX" evidence="6">
    <location>
        <begin position="2"/>
        <end position="55"/>
    </location>
</feature>
<sequence length="55" mass="6354">MAQETRVIYHLEDQETPYLIRIGVPAHSVTLADFKHALNKPNSKFYFKSVDDDFG</sequence>
<evidence type="ECO:0000256" key="5">
    <source>
        <dbReference type="PROSITE-ProRule" id="PRU00069"/>
    </source>
</evidence>
<evidence type="ECO:0000313" key="8">
    <source>
        <dbReference type="Proteomes" id="UP000265200"/>
    </source>
</evidence>
<evidence type="ECO:0000256" key="1">
    <source>
        <dbReference type="ARBA" id="ARBA00004496"/>
    </source>
</evidence>
<reference evidence="7 8" key="2">
    <citation type="submission" date="2017-04" db="EMBL/GenBank/DDBJ databases">
        <title>CpG methylation of centromeres and impact of large insertions on vertebrate speciation.</title>
        <authorList>
            <person name="Ichikawa K."/>
            <person name="Yoshimura J."/>
            <person name="Morishita S."/>
        </authorList>
    </citation>
    <scope>NUCLEOTIDE SEQUENCE</scope>
    <source>
        <strain evidence="7 8">HSOK</strain>
    </source>
</reference>
<dbReference type="SMART" id="SM00021">
    <property type="entry name" value="DAX"/>
    <property type="match status" value="1"/>
</dbReference>
<proteinExistence type="predicted"/>
<dbReference type="PANTHER" id="PTHR10878:SF6">
    <property type="entry name" value="SEGMENT POLARITY PROTEIN DISHEVELLED HOMOLOG DVL-3"/>
    <property type="match status" value="1"/>
</dbReference>
<dbReference type="SUPFAM" id="SSF54236">
    <property type="entry name" value="Ubiquitin-like"/>
    <property type="match status" value="1"/>
</dbReference>
<reference key="1">
    <citation type="journal article" date="2007" name="Nature">
        <title>The medaka draft genome and insights into vertebrate genome evolution.</title>
        <authorList>
            <person name="Kasahara M."/>
            <person name="Naruse K."/>
            <person name="Sasaki S."/>
            <person name="Nakatani Y."/>
            <person name="Qu W."/>
            <person name="Ahsan B."/>
            <person name="Yamada T."/>
            <person name="Nagayasu Y."/>
            <person name="Doi K."/>
            <person name="Kasai Y."/>
            <person name="Jindo T."/>
            <person name="Kobayashi D."/>
            <person name="Shimada A."/>
            <person name="Toyoda A."/>
            <person name="Kuroki Y."/>
            <person name="Fujiyama A."/>
            <person name="Sasaki T."/>
            <person name="Shimizu A."/>
            <person name="Asakawa S."/>
            <person name="Shimizu N."/>
            <person name="Hashimoto S."/>
            <person name="Yang J."/>
            <person name="Lee Y."/>
            <person name="Matsushima K."/>
            <person name="Sugano S."/>
            <person name="Sakaizumi M."/>
            <person name="Narita T."/>
            <person name="Ohishi K."/>
            <person name="Haga S."/>
            <person name="Ohta F."/>
            <person name="Nomoto H."/>
            <person name="Nogata K."/>
            <person name="Morishita T."/>
            <person name="Endo T."/>
            <person name="Shin-I T."/>
            <person name="Takeda H."/>
            <person name="Morishita S."/>
            <person name="Kohara Y."/>
        </authorList>
    </citation>
    <scope>NUCLEOTIDE SEQUENCE [LARGE SCALE GENOMIC DNA]</scope>
    <source>
        <strain>Hd-rR</strain>
    </source>
</reference>
<accession>A0A3P9HVY0</accession>
<protein>
    <recommendedName>
        <fullName evidence="6">DIX domain-containing protein</fullName>
    </recommendedName>
</protein>
<dbReference type="Proteomes" id="UP000265200">
    <property type="component" value="Chromosome 13"/>
</dbReference>
<organism evidence="7 8">
    <name type="scientific">Oryzias latipes</name>
    <name type="common">Japanese rice fish</name>
    <name type="synonym">Japanese killifish</name>
    <dbReference type="NCBI Taxonomy" id="8090"/>
    <lineage>
        <taxon>Eukaryota</taxon>
        <taxon>Metazoa</taxon>
        <taxon>Chordata</taxon>
        <taxon>Craniata</taxon>
        <taxon>Vertebrata</taxon>
        <taxon>Euteleostomi</taxon>
        <taxon>Actinopterygii</taxon>
        <taxon>Neopterygii</taxon>
        <taxon>Teleostei</taxon>
        <taxon>Neoteleostei</taxon>
        <taxon>Acanthomorphata</taxon>
        <taxon>Ovalentaria</taxon>
        <taxon>Atherinomorphae</taxon>
        <taxon>Beloniformes</taxon>
        <taxon>Adrianichthyidae</taxon>
        <taxon>Oryziinae</taxon>
        <taxon>Oryzias</taxon>
    </lineage>
</organism>
<dbReference type="Pfam" id="PF00778">
    <property type="entry name" value="DIX"/>
    <property type="match status" value="1"/>
</dbReference>
<dbReference type="PANTHER" id="PTHR10878">
    <property type="entry name" value="SEGMENT POLARITY PROTEIN DISHEVELLED"/>
    <property type="match status" value="1"/>
</dbReference>
<evidence type="ECO:0000256" key="4">
    <source>
        <dbReference type="ARBA" id="ARBA00022687"/>
    </source>
</evidence>
<dbReference type="InterPro" id="IPR015506">
    <property type="entry name" value="Dsh/Dvl-rel"/>
</dbReference>
<keyword evidence="4 5" id="KW-0879">Wnt signaling pathway</keyword>
<dbReference type="InterPro" id="IPR029071">
    <property type="entry name" value="Ubiquitin-like_domsf"/>
</dbReference>
<evidence type="ECO:0000313" key="7">
    <source>
        <dbReference type="Ensembl" id="ENSORLP00015011808.1"/>
    </source>
</evidence>
<evidence type="ECO:0000256" key="2">
    <source>
        <dbReference type="ARBA" id="ARBA00022473"/>
    </source>
</evidence>
<dbReference type="GO" id="GO:0016055">
    <property type="term" value="P:Wnt signaling pathway"/>
    <property type="evidence" value="ECO:0007669"/>
    <property type="project" value="UniProtKB-KW"/>
</dbReference>
<keyword evidence="2" id="KW-0217">Developmental protein</keyword>
<name>A0A3P9HVY0_ORYLA</name>